<dbReference type="AlphaFoldDB" id="A0AAN6MXU5"/>
<organism evidence="5 6">
    <name type="scientific">Diplogelasinospora grovesii</name>
    <dbReference type="NCBI Taxonomy" id="303347"/>
    <lineage>
        <taxon>Eukaryota</taxon>
        <taxon>Fungi</taxon>
        <taxon>Dikarya</taxon>
        <taxon>Ascomycota</taxon>
        <taxon>Pezizomycotina</taxon>
        <taxon>Sordariomycetes</taxon>
        <taxon>Sordariomycetidae</taxon>
        <taxon>Sordariales</taxon>
        <taxon>Diplogelasinosporaceae</taxon>
        <taxon>Diplogelasinospora</taxon>
    </lineage>
</organism>
<evidence type="ECO:0000256" key="2">
    <source>
        <dbReference type="ARBA" id="ARBA00023043"/>
    </source>
</evidence>
<feature type="repeat" description="ANK" evidence="3">
    <location>
        <begin position="719"/>
        <end position="751"/>
    </location>
</feature>
<evidence type="ECO:0000256" key="1">
    <source>
        <dbReference type="ARBA" id="ARBA00022737"/>
    </source>
</evidence>
<evidence type="ECO:0000256" key="3">
    <source>
        <dbReference type="PROSITE-ProRule" id="PRU00023"/>
    </source>
</evidence>
<proteinExistence type="predicted"/>
<dbReference type="Gene3D" id="1.25.40.20">
    <property type="entry name" value="Ankyrin repeat-containing domain"/>
    <property type="match status" value="1"/>
</dbReference>
<evidence type="ECO:0000313" key="5">
    <source>
        <dbReference type="EMBL" id="KAK3935506.1"/>
    </source>
</evidence>
<dbReference type="PROSITE" id="PS50088">
    <property type="entry name" value="ANK_REPEAT"/>
    <property type="match status" value="2"/>
</dbReference>
<dbReference type="Pfam" id="PF00023">
    <property type="entry name" value="Ank"/>
    <property type="match status" value="1"/>
</dbReference>
<protein>
    <recommendedName>
        <fullName evidence="7">Ankyrin</fullName>
    </recommendedName>
</protein>
<dbReference type="PROSITE" id="PS50297">
    <property type="entry name" value="ANK_REP_REGION"/>
    <property type="match status" value="2"/>
</dbReference>
<accession>A0AAN6MXU5</accession>
<dbReference type="SMART" id="SM00248">
    <property type="entry name" value="ANK"/>
    <property type="match status" value="5"/>
</dbReference>
<evidence type="ECO:0008006" key="7">
    <source>
        <dbReference type="Google" id="ProtNLM"/>
    </source>
</evidence>
<keyword evidence="6" id="KW-1185">Reference proteome</keyword>
<dbReference type="Proteomes" id="UP001303473">
    <property type="component" value="Unassembled WGS sequence"/>
</dbReference>
<feature type="repeat" description="ANK" evidence="3">
    <location>
        <begin position="858"/>
        <end position="890"/>
    </location>
</feature>
<dbReference type="InterPro" id="IPR036770">
    <property type="entry name" value="Ankyrin_rpt-contain_sf"/>
</dbReference>
<evidence type="ECO:0000256" key="4">
    <source>
        <dbReference type="SAM" id="MobiDB-lite"/>
    </source>
</evidence>
<name>A0AAN6MXU5_9PEZI</name>
<feature type="compositionally biased region" description="Polar residues" evidence="4">
    <location>
        <begin position="458"/>
        <end position="472"/>
    </location>
</feature>
<gene>
    <name evidence="5" type="ORF">QBC46DRAFT_453439</name>
</gene>
<keyword evidence="2 3" id="KW-0040">ANK repeat</keyword>
<dbReference type="SUPFAM" id="SSF48403">
    <property type="entry name" value="Ankyrin repeat"/>
    <property type="match status" value="1"/>
</dbReference>
<evidence type="ECO:0000313" key="6">
    <source>
        <dbReference type="Proteomes" id="UP001303473"/>
    </source>
</evidence>
<feature type="region of interest" description="Disordered" evidence="4">
    <location>
        <begin position="479"/>
        <end position="498"/>
    </location>
</feature>
<sequence length="1081" mass="121189">MLKQSKSPCRHGHGLSDLRRDLEIQLHSRTWYAGWGFVDRTRLQWTLNSLDRIIPSPRYMKDTRIWLDSSWLCEVLADRLLEHVEVPAPVGGEYCHSFDSDAWMRMRLHTPKYDKYESILGMLTKAQFWEIWGVGDGFFWYYPLQYIAAAMSDHVSEEQAKRKCKVMAKVVRSAKLTTRKDTPERQLHGAGKGQHRSIDDVEAKAADGDRLLALGEGVVIYARKGNRVHSRNLNTTTPPQCHILITRPEQYALPYRAKRLIPPEVTMDVISVAASVIAIGQAIGAIPKIVDAIRTFAHVNDELAALLNEALRLSIQNSVDVLSPANSVPALAVPEPPLLASARHDFQILIGDLQNLTRRASASAIEVHVAVEENLPTEREGKSDLHEHTGCIESALSVIPTVGPLLSSKLNTHGKLLLEIHAITTASCKALQADLRDIREQLQSSSTVSFGSDRDSNDSPTATDETSQEAMSNNTRVANEDNADQDSPQCEEQGPHDRSVQVDTELLYQRKCVNSCRCQCHSSRTDYQSPGWIQPLLGRLFFNYRSLPVPRRWTCDRSDCFGPASSVRFSYTFPRWAWDRCVCLTYYKSGLVGAGAFLHFSVPRIFPEGSEPVVAWVAAQRAVTTGRNRKRRLNSGSETGLSLTTFTNRLSLIRAREILALEESDKGIWSDIALQLIASQGDDEEEATTREIHRAILRGSDVSAVLDKEPWTLNSRDELQRTPLVLACQVGNLKAASYLIQSGAQLKTRDYYDITHTIGSIKYGRLSLATELLENGAHGNRDIYGRQAMRFNLRQPIRGTGDFLKLLINRPDIPACSYLTVQTSLHYLCTIHGPEPLVEECFETLIKAGANLVAREAVGRTPLLTAIVEGNPLTLRLLANAGARLDALTIHGYNVLHLVALWAEPGTLRFVKDELATKLVGVIDLEAQSRRGYTPLNLWRWRMTAQKVALGQYYRPTDEETKEFEALIRDVRDRTLQADINDLEGILDAIDTRDAAAAREISLRLLGEKRRLRKEQDAETLRVLGIQIQEGMWDAAQETVEEMIQVRKECMADKRSLLLRADDDNFSDIKKEPESDTSNDA</sequence>
<dbReference type="PANTHER" id="PTHR24171">
    <property type="entry name" value="ANKYRIN REPEAT DOMAIN-CONTAINING PROTEIN 39-RELATED"/>
    <property type="match status" value="1"/>
</dbReference>
<dbReference type="InterPro" id="IPR002110">
    <property type="entry name" value="Ankyrin_rpt"/>
</dbReference>
<keyword evidence="1" id="KW-0677">Repeat</keyword>
<feature type="region of interest" description="Disordered" evidence="4">
    <location>
        <begin position="444"/>
        <end position="472"/>
    </location>
</feature>
<reference evidence="6" key="1">
    <citation type="journal article" date="2023" name="Mol. Phylogenet. Evol.">
        <title>Genome-scale phylogeny and comparative genomics of the fungal order Sordariales.</title>
        <authorList>
            <person name="Hensen N."/>
            <person name="Bonometti L."/>
            <person name="Westerberg I."/>
            <person name="Brannstrom I.O."/>
            <person name="Guillou S."/>
            <person name="Cros-Aarteil S."/>
            <person name="Calhoun S."/>
            <person name="Haridas S."/>
            <person name="Kuo A."/>
            <person name="Mondo S."/>
            <person name="Pangilinan J."/>
            <person name="Riley R."/>
            <person name="LaButti K."/>
            <person name="Andreopoulos B."/>
            <person name="Lipzen A."/>
            <person name="Chen C."/>
            <person name="Yan M."/>
            <person name="Daum C."/>
            <person name="Ng V."/>
            <person name="Clum A."/>
            <person name="Steindorff A."/>
            <person name="Ohm R.A."/>
            <person name="Martin F."/>
            <person name="Silar P."/>
            <person name="Natvig D.O."/>
            <person name="Lalanne C."/>
            <person name="Gautier V."/>
            <person name="Ament-Velasquez S.L."/>
            <person name="Kruys A."/>
            <person name="Hutchinson M.I."/>
            <person name="Powell A.J."/>
            <person name="Barry K."/>
            <person name="Miller A.N."/>
            <person name="Grigoriev I.V."/>
            <person name="Debuchy R."/>
            <person name="Gladieux P."/>
            <person name="Hiltunen Thoren M."/>
            <person name="Johannesson H."/>
        </authorList>
    </citation>
    <scope>NUCLEOTIDE SEQUENCE [LARGE SCALE GENOMIC DNA]</scope>
    <source>
        <strain evidence="6">CBS 340.73</strain>
    </source>
</reference>
<dbReference type="EMBL" id="MU853921">
    <property type="protein sequence ID" value="KAK3935506.1"/>
    <property type="molecule type" value="Genomic_DNA"/>
</dbReference>
<comment type="caution">
    <text evidence="5">The sequence shown here is derived from an EMBL/GenBank/DDBJ whole genome shotgun (WGS) entry which is preliminary data.</text>
</comment>